<feature type="repeat" description="ANK" evidence="3">
    <location>
        <begin position="109"/>
        <end position="141"/>
    </location>
</feature>
<dbReference type="SMART" id="SM00248">
    <property type="entry name" value="ANK"/>
    <property type="match status" value="5"/>
</dbReference>
<proteinExistence type="predicted"/>
<protein>
    <submittedName>
        <fullName evidence="4">Ankyrin repeat protein</fullName>
    </submittedName>
</protein>
<evidence type="ECO:0000313" key="4">
    <source>
        <dbReference type="EMBL" id="KTD58164.1"/>
    </source>
</evidence>
<sequence>MIIQNSLSRLDELLSQLGNPNFQTNTDKVTHWIRTNIMSDFPENADTTKIKEVFNAYQVLNQQKSLNSVVDKDSGYNVVHQAAKLGFDRFLEKCHAQIVPELVNIQSAMGHTALHLAALEGHYTTVKLLLKMGADPNIVNHQHKYPIHFASVMRGDKDMKKKCIQDLLLKTKENALMTSDNVGRTLLHAVINFEDPDLVKTILARCPNLINSVDNLGQNALHHTLIYKNDKLLDYFLSHEKVDQLLAKKTNNYSTALILACRYGNEKTVSKLLAHSKMVEMINHQDEHQRTALQWADLNGNETSVNLLKEKGARFERREQGITSLRY</sequence>
<dbReference type="EMBL" id="LNYV01000013">
    <property type="protein sequence ID" value="KTD58164.1"/>
    <property type="molecule type" value="Genomic_DNA"/>
</dbReference>
<dbReference type="RefSeq" id="WP_027272187.1">
    <property type="nucleotide sequence ID" value="NZ_CAAAJE010000034.1"/>
</dbReference>
<dbReference type="Pfam" id="PF00023">
    <property type="entry name" value="Ank"/>
    <property type="match status" value="1"/>
</dbReference>
<dbReference type="PANTHER" id="PTHR24198:SF165">
    <property type="entry name" value="ANKYRIN REPEAT-CONTAINING PROTEIN-RELATED"/>
    <property type="match status" value="1"/>
</dbReference>
<dbReference type="InterPro" id="IPR002110">
    <property type="entry name" value="Ankyrin_rpt"/>
</dbReference>
<dbReference type="PROSITE" id="PS50297">
    <property type="entry name" value="ANK_REP_REGION"/>
    <property type="match status" value="1"/>
</dbReference>
<keyword evidence="1" id="KW-0677">Repeat</keyword>
<evidence type="ECO:0000256" key="2">
    <source>
        <dbReference type="ARBA" id="ARBA00023043"/>
    </source>
</evidence>
<reference evidence="4 5" key="1">
    <citation type="submission" date="2015-11" db="EMBL/GenBank/DDBJ databases">
        <title>Genomic analysis of 38 Legionella species identifies large and diverse effector repertoires.</title>
        <authorList>
            <person name="Burstein D."/>
            <person name="Amaro F."/>
            <person name="Zusman T."/>
            <person name="Lifshitz Z."/>
            <person name="Cohen O."/>
            <person name="Gilbert J.A."/>
            <person name="Pupko T."/>
            <person name="Shuman H.A."/>
            <person name="Segal G."/>
        </authorList>
    </citation>
    <scope>NUCLEOTIDE SEQUENCE [LARGE SCALE GENOMIC DNA]</scope>
    <source>
        <strain evidence="4 5">Mt.St.Helens-4</strain>
    </source>
</reference>
<dbReference type="Gene3D" id="1.25.40.20">
    <property type="entry name" value="Ankyrin repeat-containing domain"/>
    <property type="match status" value="2"/>
</dbReference>
<dbReference type="Pfam" id="PF12796">
    <property type="entry name" value="Ank_2"/>
    <property type="match status" value="1"/>
</dbReference>
<dbReference type="InterPro" id="IPR036770">
    <property type="entry name" value="Ankyrin_rpt-contain_sf"/>
</dbReference>
<evidence type="ECO:0000256" key="1">
    <source>
        <dbReference type="ARBA" id="ARBA00022737"/>
    </source>
</evidence>
<name>A0A0W0YN01_9GAMM</name>
<organism evidence="4 5">
    <name type="scientific">Legionella sainthelensi</name>
    <dbReference type="NCBI Taxonomy" id="28087"/>
    <lineage>
        <taxon>Bacteria</taxon>
        <taxon>Pseudomonadati</taxon>
        <taxon>Pseudomonadota</taxon>
        <taxon>Gammaproteobacteria</taxon>
        <taxon>Legionellales</taxon>
        <taxon>Legionellaceae</taxon>
        <taxon>Legionella</taxon>
    </lineage>
</organism>
<dbReference type="STRING" id="28087.Lsai_0771"/>
<dbReference type="SUPFAM" id="SSF48403">
    <property type="entry name" value="Ankyrin repeat"/>
    <property type="match status" value="1"/>
</dbReference>
<dbReference type="PROSITE" id="PS50088">
    <property type="entry name" value="ANK_REPEAT"/>
    <property type="match status" value="1"/>
</dbReference>
<evidence type="ECO:0000256" key="3">
    <source>
        <dbReference type="PROSITE-ProRule" id="PRU00023"/>
    </source>
</evidence>
<gene>
    <name evidence="4" type="ORF">Lsai_0771</name>
</gene>
<accession>A0A0W0YN01</accession>
<keyword evidence="2 3" id="KW-0040">ANK repeat</keyword>
<dbReference type="AlphaFoldDB" id="A0A0W0YN01"/>
<evidence type="ECO:0000313" key="5">
    <source>
        <dbReference type="Proteomes" id="UP000054621"/>
    </source>
</evidence>
<comment type="caution">
    <text evidence="4">The sequence shown here is derived from an EMBL/GenBank/DDBJ whole genome shotgun (WGS) entry which is preliminary data.</text>
</comment>
<dbReference type="eggNOG" id="COG0666">
    <property type="taxonomic scope" value="Bacteria"/>
</dbReference>
<dbReference type="PATRIC" id="fig|28087.4.peg.824"/>
<dbReference type="OrthoDB" id="5649561at2"/>
<dbReference type="PANTHER" id="PTHR24198">
    <property type="entry name" value="ANKYRIN REPEAT AND PROTEIN KINASE DOMAIN-CONTAINING PROTEIN"/>
    <property type="match status" value="1"/>
</dbReference>
<dbReference type="Proteomes" id="UP000054621">
    <property type="component" value="Unassembled WGS sequence"/>
</dbReference>